<name>G4NMD6_CHLT4</name>
<dbReference type="AlphaFoldDB" id="G4NMD6"/>
<sequence>MDLGILGNVKMTCVADHKQAVTLSSLLSSGLITFLHSDTREDILFELSELAARAGLLEDREAFFRALLARENIMSTGIGMGVAIPHGKIDGSADFFIALGIHSEGILWDAIDGLSVRLVFLIGGPSDAPSKYLKLLSALTQSLRDEARRSQLLQVQTVEEVMSVFSGV</sequence>
<evidence type="ECO:0000313" key="2">
    <source>
        <dbReference type="EMBL" id="AEP35130.1"/>
    </source>
</evidence>
<reference evidence="2 3" key="1">
    <citation type="journal article" date="2011" name="J. Exp. Med.">
        <title>A live-attenuated chlamydial vaccine protects against trachoma in nonhuman primates.</title>
        <authorList>
            <person name="Kari L."/>
            <person name="Whitmire W.M."/>
            <person name="Olivares-Zavaleta N."/>
            <person name="Goheen M.M."/>
            <person name="Taylor L.D."/>
            <person name="Carlson J.H."/>
            <person name="Sturdevant G.L."/>
            <person name="Lu C."/>
            <person name="Bakios L.E."/>
            <person name="Randall L.B."/>
            <person name="Parnell M.J."/>
            <person name="Zhong G."/>
            <person name="Caldwell H.D."/>
        </authorList>
    </citation>
    <scope>NUCLEOTIDE SEQUENCE [LARGE SCALE GENOMIC DNA]</scope>
    <source>
        <strain evidence="2 3">A2497</strain>
    </source>
</reference>
<dbReference type="Gene3D" id="3.40.930.10">
    <property type="entry name" value="Mannitol-specific EII, Chain A"/>
    <property type="match status" value="1"/>
</dbReference>
<dbReference type="KEGG" id="cra:CTO_0313"/>
<dbReference type="PANTHER" id="PTHR47738">
    <property type="entry name" value="PTS SYSTEM FRUCTOSE-LIKE EIIA COMPONENT-RELATED"/>
    <property type="match status" value="1"/>
</dbReference>
<gene>
    <name evidence="2" type="ordered locus">CTO_0313</name>
</gene>
<dbReference type="InterPro" id="IPR016152">
    <property type="entry name" value="PTrfase/Anion_transptr"/>
</dbReference>
<dbReference type="InterPro" id="IPR002178">
    <property type="entry name" value="PTS_EIIA_type-2_dom"/>
</dbReference>
<dbReference type="SUPFAM" id="SSF55804">
    <property type="entry name" value="Phoshotransferase/anion transport protein"/>
    <property type="match status" value="1"/>
</dbReference>
<dbReference type="Proteomes" id="UP000009287">
    <property type="component" value="Chromosome"/>
</dbReference>
<accession>G4NMD6</accession>
<dbReference type="PATRIC" id="fig|580047.4.peg.321"/>
<dbReference type="InterPro" id="IPR051541">
    <property type="entry name" value="PTS_SugarTrans_NitroReg"/>
</dbReference>
<dbReference type="PROSITE" id="PS51094">
    <property type="entry name" value="PTS_EIIA_TYPE_2"/>
    <property type="match status" value="1"/>
</dbReference>
<feature type="domain" description="PTS EIIA type-2" evidence="1">
    <location>
        <begin position="24"/>
        <end position="168"/>
    </location>
</feature>
<protein>
    <submittedName>
        <fullName evidence="2">PTS system, nitrogen regulatory IIA component</fullName>
    </submittedName>
</protein>
<dbReference type="Pfam" id="PF00359">
    <property type="entry name" value="PTS_EIIA_2"/>
    <property type="match status" value="1"/>
</dbReference>
<organism evidence="2 3">
    <name type="scientific">Chlamydia trachomatis serovar A (strain A2497)</name>
    <dbReference type="NCBI Taxonomy" id="580047"/>
    <lineage>
        <taxon>Bacteria</taxon>
        <taxon>Pseudomonadati</taxon>
        <taxon>Chlamydiota</taxon>
        <taxon>Chlamydiia</taxon>
        <taxon>Chlamydiales</taxon>
        <taxon>Chlamydiaceae</taxon>
        <taxon>Chlamydia/Chlamydophila group</taxon>
        <taxon>Chlamydia</taxon>
    </lineage>
</organism>
<evidence type="ECO:0000259" key="1">
    <source>
        <dbReference type="PROSITE" id="PS51094"/>
    </source>
</evidence>
<proteinExistence type="predicted"/>
<dbReference type="PROSITE" id="PS00372">
    <property type="entry name" value="PTS_EIIA_TYPE_2_HIS"/>
    <property type="match status" value="1"/>
</dbReference>
<dbReference type="PANTHER" id="PTHR47738:SF2">
    <property type="entry name" value="PTS SYSTEM FRUCTOSE-LIKE EIIA COMPONENT"/>
    <property type="match status" value="1"/>
</dbReference>
<dbReference type="EMBL" id="CP002401">
    <property type="protein sequence ID" value="AEP35130.1"/>
    <property type="molecule type" value="Genomic_DNA"/>
</dbReference>
<dbReference type="CDD" id="cd00211">
    <property type="entry name" value="PTS_IIA_fru"/>
    <property type="match status" value="1"/>
</dbReference>
<evidence type="ECO:0000313" key="3">
    <source>
        <dbReference type="Proteomes" id="UP000009287"/>
    </source>
</evidence>